<dbReference type="EMBL" id="CP097508">
    <property type="protein sequence ID" value="URE13841.1"/>
    <property type="molecule type" value="Genomic_DNA"/>
</dbReference>
<sequence length="31" mass="3666">METKLSKIYAEELLRICTFTLSECTSSNQYY</sequence>
<evidence type="ECO:0000313" key="1">
    <source>
        <dbReference type="EMBL" id="URE13841.1"/>
    </source>
</evidence>
<evidence type="ECO:0000313" key="2">
    <source>
        <dbReference type="Proteomes" id="UP001055439"/>
    </source>
</evidence>
<accession>A0A9E7GEU1</accession>
<proteinExistence type="predicted"/>
<organism evidence="1 2">
    <name type="scientific">Musa troglodytarum</name>
    <name type="common">fe'i banana</name>
    <dbReference type="NCBI Taxonomy" id="320322"/>
    <lineage>
        <taxon>Eukaryota</taxon>
        <taxon>Viridiplantae</taxon>
        <taxon>Streptophyta</taxon>
        <taxon>Embryophyta</taxon>
        <taxon>Tracheophyta</taxon>
        <taxon>Spermatophyta</taxon>
        <taxon>Magnoliopsida</taxon>
        <taxon>Liliopsida</taxon>
        <taxon>Zingiberales</taxon>
        <taxon>Musaceae</taxon>
        <taxon>Musa</taxon>
    </lineage>
</organism>
<dbReference type="Proteomes" id="UP001055439">
    <property type="component" value="Chromosome 6"/>
</dbReference>
<gene>
    <name evidence="1" type="ORF">MUK42_36114</name>
</gene>
<keyword evidence="2" id="KW-1185">Reference proteome</keyword>
<name>A0A9E7GEU1_9LILI</name>
<dbReference type="AlphaFoldDB" id="A0A9E7GEU1"/>
<reference evidence="1" key="1">
    <citation type="submission" date="2022-05" db="EMBL/GenBank/DDBJ databases">
        <title>The Musa troglodytarum L. genome provides insights into the mechanism of non-climacteric behaviour and enrichment of carotenoids.</title>
        <authorList>
            <person name="Wang J."/>
        </authorList>
    </citation>
    <scope>NUCLEOTIDE SEQUENCE</scope>
    <source>
        <tissue evidence="1">Leaf</tissue>
    </source>
</reference>
<protein>
    <submittedName>
        <fullName evidence="1">Uncharacterized protein</fullName>
    </submittedName>
</protein>